<dbReference type="InterPro" id="IPR051820">
    <property type="entry name" value="FAD-binding_MO"/>
</dbReference>
<name>A0A0K1QGB2_9BACT</name>
<comment type="similarity">
    <text evidence="2">Belongs to the FAD-binding monooxygenase family.</text>
</comment>
<evidence type="ECO:0000313" key="10">
    <source>
        <dbReference type="Proteomes" id="UP000064967"/>
    </source>
</evidence>
<organism evidence="9 10">
    <name type="scientific">Labilithrix luteola</name>
    <dbReference type="NCBI Taxonomy" id="1391654"/>
    <lineage>
        <taxon>Bacteria</taxon>
        <taxon>Pseudomonadati</taxon>
        <taxon>Myxococcota</taxon>
        <taxon>Polyangia</taxon>
        <taxon>Polyangiales</taxon>
        <taxon>Labilitrichaceae</taxon>
        <taxon>Labilithrix</taxon>
    </lineage>
</organism>
<dbReference type="EMBL" id="CP012333">
    <property type="protein sequence ID" value="AKV04475.1"/>
    <property type="molecule type" value="Genomic_DNA"/>
</dbReference>
<keyword evidence="10" id="KW-1185">Reference proteome</keyword>
<evidence type="ECO:0000256" key="5">
    <source>
        <dbReference type="ARBA" id="ARBA00022857"/>
    </source>
</evidence>
<keyword evidence="6" id="KW-0560">Oxidoreductase</keyword>
<evidence type="ECO:0000256" key="7">
    <source>
        <dbReference type="ARBA" id="ARBA00023033"/>
    </source>
</evidence>
<feature type="compositionally biased region" description="Basic and acidic residues" evidence="8">
    <location>
        <begin position="486"/>
        <end position="501"/>
    </location>
</feature>
<evidence type="ECO:0000256" key="3">
    <source>
        <dbReference type="ARBA" id="ARBA00022630"/>
    </source>
</evidence>
<reference evidence="9 10" key="1">
    <citation type="submission" date="2015-08" db="EMBL/GenBank/DDBJ databases">
        <authorList>
            <person name="Babu N.S."/>
            <person name="Beckwith C.J."/>
            <person name="Beseler K.G."/>
            <person name="Brison A."/>
            <person name="Carone J.V."/>
            <person name="Caskin T.P."/>
            <person name="Diamond M."/>
            <person name="Durham M.E."/>
            <person name="Foxe J.M."/>
            <person name="Go M."/>
            <person name="Henderson B.A."/>
            <person name="Jones I.B."/>
            <person name="McGettigan J.A."/>
            <person name="Micheletti S.J."/>
            <person name="Nasrallah M.E."/>
            <person name="Ortiz D."/>
            <person name="Piller C.R."/>
            <person name="Privatt S.R."/>
            <person name="Schneider S.L."/>
            <person name="Sharp S."/>
            <person name="Smith T.C."/>
            <person name="Stanton J.D."/>
            <person name="Ullery H.E."/>
            <person name="Wilson R.J."/>
            <person name="Serrano M.G."/>
            <person name="Buck G."/>
            <person name="Lee V."/>
            <person name="Wang Y."/>
            <person name="Carvalho R."/>
            <person name="Voegtly L."/>
            <person name="Shi R."/>
            <person name="Duckworth R."/>
            <person name="Johnson A."/>
            <person name="Loviza R."/>
            <person name="Walstead R."/>
            <person name="Shah Z."/>
            <person name="Kiflezghi M."/>
            <person name="Wade K."/>
            <person name="Ball S.L."/>
            <person name="Bradley K.W."/>
            <person name="Asai D.J."/>
            <person name="Bowman C.A."/>
            <person name="Russell D.A."/>
            <person name="Pope W.H."/>
            <person name="Jacobs-Sera D."/>
            <person name="Hendrix R.W."/>
            <person name="Hatfull G.F."/>
        </authorList>
    </citation>
    <scope>NUCLEOTIDE SEQUENCE [LARGE SCALE GENOMIC DNA]</scope>
    <source>
        <strain evidence="9 10">DSM 27648</strain>
    </source>
</reference>
<dbReference type="SUPFAM" id="SSF51905">
    <property type="entry name" value="FAD/NAD(P)-binding domain"/>
    <property type="match status" value="1"/>
</dbReference>
<dbReference type="OrthoDB" id="312624at2"/>
<protein>
    <submittedName>
        <fullName evidence="9">Monooxygenase, flavin-binding family</fullName>
    </submittedName>
</protein>
<dbReference type="GO" id="GO:0050661">
    <property type="term" value="F:NADP binding"/>
    <property type="evidence" value="ECO:0007669"/>
    <property type="project" value="InterPro"/>
</dbReference>
<dbReference type="RefSeq" id="WP_146655079.1">
    <property type="nucleotide sequence ID" value="NZ_CP012333.1"/>
</dbReference>
<dbReference type="PRINTS" id="PR00411">
    <property type="entry name" value="PNDRDTASEI"/>
</dbReference>
<sequence>MSTSTPEHLDVLIIGAGLSGIGAAYHLKTFCPTRTYAILESREAIGGTWDLFRYPGIRSDSDMFTLGYRFRPWRDGRAIADGPSIKAYIEETAAEHGITDKIRFRHRVMRAEWSSADARWHVTAEVGPERTPVHYTCKFLYTCTGYYDYASGYTPEFPGRETFRGQVVHPQHWPDDLDYEGKRVVVIGSGATAITLVPAMAEKALHVTMLQRSPTYIASLPGRDAIAGMLRRLLPDGAAYAATRWKNVLVGMFFYDLARKRPGVVKHFLRKGARRSLGEDFDVDKHFKPRYEPWDERVCVAPDGDFFRAIRKKRASVVTDTIDTFTETGIRLSSGEHLDADIIVTATGLNAKLFAGLELFVDGERVDLAKSTAYKGMMYSDVPNLASAVGYTNASWTLKCDLIAEHVVRILNHMRDRGYDSVTPRVRDASMPTEPLIGLRSGYVKRALHTLPKQGTRAPWRLHQNYVKDLYMLRFGRVDEPELEFERARTGKTAPSREHSRVVANGASHA</sequence>
<keyword evidence="4" id="KW-0274">FAD</keyword>
<evidence type="ECO:0000256" key="2">
    <source>
        <dbReference type="ARBA" id="ARBA00010139"/>
    </source>
</evidence>
<dbReference type="FunFam" id="3.50.50.60:FF:000228">
    <property type="entry name" value="FAD-containing monooxygenase EthA"/>
    <property type="match status" value="1"/>
</dbReference>
<keyword evidence="3" id="KW-0285">Flavoprotein</keyword>
<dbReference type="GO" id="GO:0050660">
    <property type="term" value="F:flavin adenine dinucleotide binding"/>
    <property type="evidence" value="ECO:0007669"/>
    <property type="project" value="InterPro"/>
</dbReference>
<dbReference type="Pfam" id="PF13450">
    <property type="entry name" value="NAD_binding_8"/>
    <property type="match status" value="1"/>
</dbReference>
<dbReference type="PANTHER" id="PTHR43872">
    <property type="entry name" value="MONOOXYGENASE, PUTATIVE (AFU_ORTHOLOGUE AFUA_8G02570)-RELATED"/>
    <property type="match status" value="1"/>
</dbReference>
<dbReference type="Pfam" id="PF00743">
    <property type="entry name" value="FMO-like"/>
    <property type="match status" value="1"/>
</dbReference>
<evidence type="ECO:0000313" key="9">
    <source>
        <dbReference type="EMBL" id="AKV04475.1"/>
    </source>
</evidence>
<dbReference type="STRING" id="1391654.AKJ09_11138"/>
<dbReference type="InterPro" id="IPR036188">
    <property type="entry name" value="FAD/NAD-bd_sf"/>
</dbReference>
<keyword evidence="7 9" id="KW-0503">Monooxygenase</keyword>
<comment type="cofactor">
    <cofactor evidence="1">
        <name>FAD</name>
        <dbReference type="ChEBI" id="CHEBI:57692"/>
    </cofactor>
</comment>
<dbReference type="GO" id="GO:0004499">
    <property type="term" value="F:N,N-dimethylaniline monooxygenase activity"/>
    <property type="evidence" value="ECO:0007669"/>
    <property type="project" value="InterPro"/>
</dbReference>
<dbReference type="PATRIC" id="fig|1391654.3.peg.11302"/>
<keyword evidence="5" id="KW-0521">NADP</keyword>
<feature type="region of interest" description="Disordered" evidence="8">
    <location>
        <begin position="486"/>
        <end position="510"/>
    </location>
</feature>
<evidence type="ECO:0000256" key="4">
    <source>
        <dbReference type="ARBA" id="ARBA00022827"/>
    </source>
</evidence>
<proteinExistence type="inferred from homology"/>
<gene>
    <name evidence="9" type="ORF">AKJ09_11138</name>
</gene>
<dbReference type="AlphaFoldDB" id="A0A0K1QGB2"/>
<evidence type="ECO:0000256" key="1">
    <source>
        <dbReference type="ARBA" id="ARBA00001974"/>
    </source>
</evidence>
<evidence type="ECO:0000256" key="6">
    <source>
        <dbReference type="ARBA" id="ARBA00023002"/>
    </source>
</evidence>
<dbReference type="Proteomes" id="UP000064967">
    <property type="component" value="Chromosome"/>
</dbReference>
<evidence type="ECO:0000256" key="8">
    <source>
        <dbReference type="SAM" id="MobiDB-lite"/>
    </source>
</evidence>
<dbReference type="KEGG" id="llu:AKJ09_11138"/>
<dbReference type="InterPro" id="IPR020946">
    <property type="entry name" value="Flavin_mOase-like"/>
</dbReference>
<dbReference type="PANTHER" id="PTHR43872:SF1">
    <property type="entry name" value="MONOOXYGENASE, PUTATIVE (AFU_ORTHOLOGUE AFUA_8G02570)-RELATED"/>
    <property type="match status" value="1"/>
</dbReference>
<accession>A0A0K1QGB2</accession>
<dbReference type="Gene3D" id="3.50.50.60">
    <property type="entry name" value="FAD/NAD(P)-binding domain"/>
    <property type="match status" value="2"/>
</dbReference>